<proteinExistence type="predicted"/>
<dbReference type="Proteomes" id="UP000694843">
    <property type="component" value="Unplaced"/>
</dbReference>
<dbReference type="AlphaFoldDB" id="A0A8B7NTI6"/>
<sequence>MTKRMIQPRISDHQEITNVVGIAIKNHHVAWCQLEKVKHEQDHYNQNTCTNILTKITSHPEDQGHTANSAGITHPNLWSVGTIDCKKIFESRIDVVDLLAEVQSIMDQIPASNVYILSERPSAQQSGPASERQSTAYATAHVTGLLTVLLNRKSLTGTSVSNSLQNSLYGKYASSSRTSGVYFVKESRITRSIHLQKGHDRWYGLRVLLALLQTGGPPGYLWGEGGCGISVPPHVSQRFRLLNSYDQHSQAAALCMALAFPAIYDE</sequence>
<dbReference type="GeneID" id="108673718"/>
<dbReference type="KEGG" id="hazt:108673718"/>
<reference evidence="2" key="1">
    <citation type="submission" date="2025-08" db="UniProtKB">
        <authorList>
            <consortium name="RefSeq"/>
        </authorList>
    </citation>
    <scope>IDENTIFICATION</scope>
    <source>
        <tissue evidence="2">Whole organism</tissue>
    </source>
</reference>
<name>A0A8B7NTI6_HYAAZ</name>
<keyword evidence="1" id="KW-1185">Reference proteome</keyword>
<protein>
    <submittedName>
        <fullName evidence="2">Uncharacterized protein LOC108673718</fullName>
    </submittedName>
</protein>
<dbReference type="RefSeq" id="XP_018017074.1">
    <property type="nucleotide sequence ID" value="XM_018161585.2"/>
</dbReference>
<evidence type="ECO:0000313" key="2">
    <source>
        <dbReference type="RefSeq" id="XP_018017074.1"/>
    </source>
</evidence>
<evidence type="ECO:0000313" key="1">
    <source>
        <dbReference type="Proteomes" id="UP000694843"/>
    </source>
</evidence>
<gene>
    <name evidence="2" type="primary">LOC108673718</name>
</gene>
<organism evidence="1 2">
    <name type="scientific">Hyalella azteca</name>
    <name type="common">Amphipod</name>
    <dbReference type="NCBI Taxonomy" id="294128"/>
    <lineage>
        <taxon>Eukaryota</taxon>
        <taxon>Metazoa</taxon>
        <taxon>Ecdysozoa</taxon>
        <taxon>Arthropoda</taxon>
        <taxon>Crustacea</taxon>
        <taxon>Multicrustacea</taxon>
        <taxon>Malacostraca</taxon>
        <taxon>Eumalacostraca</taxon>
        <taxon>Peracarida</taxon>
        <taxon>Amphipoda</taxon>
        <taxon>Senticaudata</taxon>
        <taxon>Talitrida</taxon>
        <taxon>Talitroidea</taxon>
        <taxon>Hyalellidae</taxon>
        <taxon>Hyalella</taxon>
    </lineage>
</organism>
<accession>A0A8B7NTI6</accession>